<dbReference type="RefSeq" id="WP_074837048.1">
    <property type="nucleotide sequence ID" value="NZ_FNYY01000009.1"/>
</dbReference>
<dbReference type="InterPro" id="IPR051450">
    <property type="entry name" value="Gfo/Idh/MocA_Oxidoreductases"/>
</dbReference>
<evidence type="ECO:0000313" key="4">
    <source>
        <dbReference type="Proteomes" id="UP000182932"/>
    </source>
</evidence>
<evidence type="ECO:0000259" key="2">
    <source>
        <dbReference type="Pfam" id="PF22725"/>
    </source>
</evidence>
<dbReference type="PANTHER" id="PTHR43377">
    <property type="entry name" value="BILIVERDIN REDUCTASE A"/>
    <property type="match status" value="1"/>
</dbReference>
<accession>A0A975WB23</accession>
<dbReference type="Proteomes" id="UP000182932">
    <property type="component" value="Unassembled WGS sequence"/>
</dbReference>
<dbReference type="Gene3D" id="3.40.50.720">
    <property type="entry name" value="NAD(P)-binding Rossmann-like Domain"/>
    <property type="match status" value="1"/>
</dbReference>
<organism evidence="3 4">
    <name type="scientific">Marinovum algicola</name>
    <dbReference type="NCBI Taxonomy" id="42444"/>
    <lineage>
        <taxon>Bacteria</taxon>
        <taxon>Pseudomonadati</taxon>
        <taxon>Pseudomonadota</taxon>
        <taxon>Alphaproteobacteria</taxon>
        <taxon>Rhodobacterales</taxon>
        <taxon>Roseobacteraceae</taxon>
        <taxon>Marinovum</taxon>
    </lineage>
</organism>
<reference evidence="3 4" key="1">
    <citation type="submission" date="2016-10" db="EMBL/GenBank/DDBJ databases">
        <authorList>
            <person name="Varghese N."/>
            <person name="Submissions S."/>
        </authorList>
    </citation>
    <scope>NUCLEOTIDE SEQUENCE [LARGE SCALE GENOMIC DNA]</scope>
    <source>
        <strain evidence="3 4">FF3</strain>
    </source>
</reference>
<gene>
    <name evidence="3" type="ORF">SAMN04487940_10916</name>
</gene>
<proteinExistence type="predicted"/>
<dbReference type="PANTHER" id="PTHR43377:SF8">
    <property type="entry name" value="BLR3664 PROTEIN"/>
    <property type="match status" value="1"/>
</dbReference>
<protein>
    <submittedName>
        <fullName evidence="3">Predicted dehydrogenase</fullName>
    </submittedName>
</protein>
<dbReference type="InterPro" id="IPR055170">
    <property type="entry name" value="GFO_IDH_MocA-like_dom"/>
</dbReference>
<dbReference type="EMBL" id="FNYY01000009">
    <property type="protein sequence ID" value="SEJ69621.1"/>
    <property type="molecule type" value="Genomic_DNA"/>
</dbReference>
<evidence type="ECO:0000313" key="3">
    <source>
        <dbReference type="EMBL" id="SEJ69621.1"/>
    </source>
</evidence>
<dbReference type="GO" id="GO:0000166">
    <property type="term" value="F:nucleotide binding"/>
    <property type="evidence" value="ECO:0007669"/>
    <property type="project" value="InterPro"/>
</dbReference>
<dbReference type="InterPro" id="IPR036291">
    <property type="entry name" value="NAD(P)-bd_dom_sf"/>
</dbReference>
<sequence length="346" mass="36321">MTEGPKLAVVGAGLIGIRHIEAIDKTAAATLACIVDPAEAGQAAARAHGVPGYLTLEEMIAAGGIDGVILATPNRLHEAGALACIDAGLPVLVEKPIATDLPGARRIVAAAEAAGVAAAVGHHRRHNPLIARAKALIDEGRLGQIASVQGTTWFMKPDSYFTTDWRRRKGAGPVYLNLIHDIDLLLHLVGPVVSVQAMESNAVRGNEVEETAVILLRFASGALGTVNVCDTAVAPWSWELTARENPAYPATSEDCYWLGGTEGSLSLPNLALWRNPATRSWWEPLSATRFPFDLTDPLILQIEQFAAVVRGEAAPLVSARDGLAALEVIEAVKNSAASGLPVALTG</sequence>
<dbReference type="SUPFAM" id="SSF51735">
    <property type="entry name" value="NAD(P)-binding Rossmann-fold domains"/>
    <property type="match status" value="1"/>
</dbReference>
<comment type="caution">
    <text evidence="3">The sequence shown here is derived from an EMBL/GenBank/DDBJ whole genome shotgun (WGS) entry which is preliminary data.</text>
</comment>
<evidence type="ECO:0000259" key="1">
    <source>
        <dbReference type="Pfam" id="PF01408"/>
    </source>
</evidence>
<dbReference type="Pfam" id="PF01408">
    <property type="entry name" value="GFO_IDH_MocA"/>
    <property type="match status" value="1"/>
</dbReference>
<dbReference type="SUPFAM" id="SSF55347">
    <property type="entry name" value="Glyceraldehyde-3-phosphate dehydrogenase-like, C-terminal domain"/>
    <property type="match status" value="1"/>
</dbReference>
<dbReference type="Gene3D" id="3.30.360.10">
    <property type="entry name" value="Dihydrodipicolinate Reductase, domain 2"/>
    <property type="match status" value="1"/>
</dbReference>
<feature type="domain" description="GFO/IDH/MocA-like oxidoreductase" evidence="2">
    <location>
        <begin position="131"/>
        <end position="265"/>
    </location>
</feature>
<feature type="domain" description="Gfo/Idh/MocA-like oxidoreductase N-terminal" evidence="1">
    <location>
        <begin position="7"/>
        <end position="122"/>
    </location>
</feature>
<name>A0A975WB23_9RHOB</name>
<dbReference type="InterPro" id="IPR000683">
    <property type="entry name" value="Gfo/Idh/MocA-like_OxRdtase_N"/>
</dbReference>
<keyword evidence="4" id="KW-1185">Reference proteome</keyword>
<dbReference type="AlphaFoldDB" id="A0A975WB23"/>
<dbReference type="GeneID" id="80818901"/>
<dbReference type="Pfam" id="PF22725">
    <property type="entry name" value="GFO_IDH_MocA_C3"/>
    <property type="match status" value="1"/>
</dbReference>